<comment type="caution">
    <text evidence="9">The sequence shown here is derived from an EMBL/GenBank/DDBJ whole genome shotgun (WGS) entry which is preliminary data.</text>
</comment>
<gene>
    <name evidence="9" type="ORF">ACFQZM_04110</name>
</gene>
<dbReference type="Gene3D" id="1.20.1250.20">
    <property type="entry name" value="MFS general substrate transporter like domains"/>
    <property type="match status" value="1"/>
</dbReference>
<organism evidence="9 10">
    <name type="scientific">Actinomadura fibrosa</name>
    <dbReference type="NCBI Taxonomy" id="111802"/>
    <lineage>
        <taxon>Bacteria</taxon>
        <taxon>Bacillati</taxon>
        <taxon>Actinomycetota</taxon>
        <taxon>Actinomycetes</taxon>
        <taxon>Streptosporangiales</taxon>
        <taxon>Thermomonosporaceae</taxon>
        <taxon>Actinomadura</taxon>
    </lineage>
</organism>
<evidence type="ECO:0000256" key="4">
    <source>
        <dbReference type="ARBA" id="ARBA00022692"/>
    </source>
</evidence>
<evidence type="ECO:0000256" key="6">
    <source>
        <dbReference type="ARBA" id="ARBA00023136"/>
    </source>
</evidence>
<evidence type="ECO:0000256" key="7">
    <source>
        <dbReference type="SAM" id="Phobius"/>
    </source>
</evidence>
<sequence>MTATATRPEGDTAIARAGLRRLLWGRGISALGDGLWFTIWALFFTRVLHLSPALVGAAMAAAGGAALAVAIPIGALADRYSPRRILVAVTLLRAAAAAAYLAVDGTWWFLVVTIAFTAPANGATAVRTALVAGLVTDTEARVGALARQRVAQHVGYAAGAGLGALVLAADRPSAYLAAVVGNALSFVVLAAVTATIPDVPPARESAAESGDAGAARLVLRDRPYLAVVGATAVLSLCWAMLSTGLPLWIARSTDLPLGLSGAVVVISSIGIAALQVPASRLAATTAQAARTAVWAGAALAASCVLLATTAGGAGALAASVVIAAALLHLAGELGFVAASWGLSITLMREDARGAYQGATEAATATVQMAGPAVFTLALTGLSAGGWFLAAGIFLACSAPVPALARWARRTRTSAARPRPGTIIR</sequence>
<dbReference type="PANTHER" id="PTHR23517">
    <property type="entry name" value="RESISTANCE PROTEIN MDTM, PUTATIVE-RELATED-RELATED"/>
    <property type="match status" value="1"/>
</dbReference>
<dbReference type="PANTHER" id="PTHR23517:SF2">
    <property type="entry name" value="MULTIDRUG RESISTANCE PROTEIN MDTH"/>
    <property type="match status" value="1"/>
</dbReference>
<feature type="transmembrane region" description="Helical" evidence="7">
    <location>
        <begin position="255"/>
        <end position="276"/>
    </location>
</feature>
<proteinExistence type="predicted"/>
<evidence type="ECO:0000256" key="3">
    <source>
        <dbReference type="ARBA" id="ARBA00022475"/>
    </source>
</evidence>
<keyword evidence="6 7" id="KW-0472">Membrane</keyword>
<evidence type="ECO:0000313" key="9">
    <source>
        <dbReference type="EMBL" id="MFD0683672.1"/>
    </source>
</evidence>
<reference evidence="10" key="1">
    <citation type="journal article" date="2019" name="Int. J. Syst. Evol. Microbiol.">
        <title>The Global Catalogue of Microorganisms (GCM) 10K type strain sequencing project: providing services to taxonomists for standard genome sequencing and annotation.</title>
        <authorList>
            <consortium name="The Broad Institute Genomics Platform"/>
            <consortium name="The Broad Institute Genome Sequencing Center for Infectious Disease"/>
            <person name="Wu L."/>
            <person name="Ma J."/>
        </authorList>
    </citation>
    <scope>NUCLEOTIDE SEQUENCE [LARGE SCALE GENOMIC DNA]</scope>
    <source>
        <strain evidence="10">JCM 9371</strain>
    </source>
</reference>
<feature type="transmembrane region" description="Helical" evidence="7">
    <location>
        <begin position="23"/>
        <end position="44"/>
    </location>
</feature>
<feature type="transmembrane region" description="Helical" evidence="7">
    <location>
        <begin position="224"/>
        <end position="249"/>
    </location>
</feature>
<comment type="subcellular location">
    <subcellularLocation>
        <location evidence="1">Cell membrane</location>
        <topology evidence="1">Multi-pass membrane protein</topology>
    </subcellularLocation>
</comment>
<evidence type="ECO:0000256" key="2">
    <source>
        <dbReference type="ARBA" id="ARBA00022448"/>
    </source>
</evidence>
<name>A0ABW2XB30_9ACTN</name>
<keyword evidence="10" id="KW-1185">Reference proteome</keyword>
<evidence type="ECO:0000256" key="5">
    <source>
        <dbReference type="ARBA" id="ARBA00022989"/>
    </source>
</evidence>
<dbReference type="InterPro" id="IPR050171">
    <property type="entry name" value="MFS_Transporters"/>
</dbReference>
<feature type="transmembrane region" description="Helical" evidence="7">
    <location>
        <begin position="50"/>
        <end position="73"/>
    </location>
</feature>
<feature type="transmembrane region" description="Helical" evidence="7">
    <location>
        <begin position="288"/>
        <end position="310"/>
    </location>
</feature>
<feature type="transmembrane region" description="Helical" evidence="7">
    <location>
        <begin position="316"/>
        <end position="340"/>
    </location>
</feature>
<evidence type="ECO:0000313" key="10">
    <source>
        <dbReference type="Proteomes" id="UP001597063"/>
    </source>
</evidence>
<keyword evidence="3" id="KW-1003">Cell membrane</keyword>
<keyword evidence="4 7" id="KW-0812">Transmembrane</keyword>
<feature type="transmembrane region" description="Helical" evidence="7">
    <location>
        <begin position="150"/>
        <end position="169"/>
    </location>
</feature>
<dbReference type="InterPro" id="IPR020846">
    <property type="entry name" value="MFS_dom"/>
</dbReference>
<feature type="domain" description="Major facilitator superfamily (MFS) profile" evidence="8">
    <location>
        <begin position="13"/>
        <end position="409"/>
    </location>
</feature>
<dbReference type="InterPro" id="IPR036259">
    <property type="entry name" value="MFS_trans_sf"/>
</dbReference>
<feature type="transmembrane region" description="Helical" evidence="7">
    <location>
        <begin position="175"/>
        <end position="196"/>
    </location>
</feature>
<keyword evidence="2" id="KW-0813">Transport</keyword>
<dbReference type="SUPFAM" id="SSF103473">
    <property type="entry name" value="MFS general substrate transporter"/>
    <property type="match status" value="1"/>
</dbReference>
<feature type="transmembrane region" description="Helical" evidence="7">
    <location>
        <begin position="85"/>
        <end position="103"/>
    </location>
</feature>
<dbReference type="PROSITE" id="PS50850">
    <property type="entry name" value="MFS"/>
    <property type="match status" value="1"/>
</dbReference>
<dbReference type="EMBL" id="JBHTGP010000003">
    <property type="protein sequence ID" value="MFD0683672.1"/>
    <property type="molecule type" value="Genomic_DNA"/>
</dbReference>
<dbReference type="Pfam" id="PF07690">
    <property type="entry name" value="MFS_1"/>
    <property type="match status" value="1"/>
</dbReference>
<feature type="transmembrane region" description="Helical" evidence="7">
    <location>
        <begin position="386"/>
        <end position="407"/>
    </location>
</feature>
<protein>
    <submittedName>
        <fullName evidence="9">MFS transporter</fullName>
    </submittedName>
</protein>
<dbReference type="RefSeq" id="WP_131754818.1">
    <property type="nucleotide sequence ID" value="NZ_CAACUY010000001.1"/>
</dbReference>
<keyword evidence="5 7" id="KW-1133">Transmembrane helix</keyword>
<evidence type="ECO:0000259" key="8">
    <source>
        <dbReference type="PROSITE" id="PS50850"/>
    </source>
</evidence>
<dbReference type="InterPro" id="IPR011701">
    <property type="entry name" value="MFS"/>
</dbReference>
<dbReference type="Proteomes" id="UP001597063">
    <property type="component" value="Unassembled WGS sequence"/>
</dbReference>
<evidence type="ECO:0000256" key="1">
    <source>
        <dbReference type="ARBA" id="ARBA00004651"/>
    </source>
</evidence>
<accession>A0ABW2XB30</accession>